<dbReference type="EMBL" id="ANOG01000760">
    <property type="protein sequence ID" value="EMI17732.1"/>
    <property type="molecule type" value="Genomic_DNA"/>
</dbReference>
<evidence type="ECO:0000259" key="1">
    <source>
        <dbReference type="Pfam" id="PF00884"/>
    </source>
</evidence>
<dbReference type="PANTHER" id="PTHR43751">
    <property type="entry name" value="SULFATASE"/>
    <property type="match status" value="1"/>
</dbReference>
<dbReference type="Proteomes" id="UP000011991">
    <property type="component" value="Unassembled WGS sequence"/>
</dbReference>
<protein>
    <submittedName>
        <fullName evidence="2">Secreted protein containing Sulfatase domain protein</fullName>
        <ecNumber evidence="2">3.1.6.1</ecNumber>
    </submittedName>
</protein>
<gene>
    <name evidence="2" type="ORF">RMSM_05338</name>
</gene>
<dbReference type="InterPro" id="IPR000917">
    <property type="entry name" value="Sulfatase_N"/>
</dbReference>
<proteinExistence type="predicted"/>
<feature type="non-terminal residue" evidence="2">
    <location>
        <position position="267"/>
    </location>
</feature>
<dbReference type="GO" id="GO:0004065">
    <property type="term" value="F:arylsulfatase activity"/>
    <property type="evidence" value="ECO:0007669"/>
    <property type="project" value="UniProtKB-EC"/>
</dbReference>
<dbReference type="Gene3D" id="3.40.720.10">
    <property type="entry name" value="Alkaline Phosphatase, subunit A"/>
    <property type="match status" value="1"/>
</dbReference>
<dbReference type="SUPFAM" id="SSF53649">
    <property type="entry name" value="Alkaline phosphatase-like"/>
    <property type="match status" value="1"/>
</dbReference>
<feature type="domain" description="Sulfatase N-terminal" evidence="1">
    <location>
        <begin position="32"/>
        <end position="227"/>
    </location>
</feature>
<reference evidence="2 3" key="1">
    <citation type="journal article" date="2013" name="Mar. Genomics">
        <title>Expression of sulfatases in Rhodopirellula baltica and the diversity of sulfatases in the genus Rhodopirellula.</title>
        <authorList>
            <person name="Wegner C.E."/>
            <person name="Richter-Heitmann T."/>
            <person name="Klindworth A."/>
            <person name="Klockow C."/>
            <person name="Richter M."/>
            <person name="Achstetter T."/>
            <person name="Glockner F.O."/>
            <person name="Harder J."/>
        </authorList>
    </citation>
    <scope>NUCLEOTIDE SEQUENCE [LARGE SCALE GENOMIC DNA]</scope>
    <source>
        <strain evidence="2 3">SM1</strain>
    </source>
</reference>
<dbReference type="PANTHER" id="PTHR43751:SF1">
    <property type="entry name" value="SULFATASE ATSG-RELATED"/>
    <property type="match status" value="1"/>
</dbReference>
<name>M5RQR9_9BACT</name>
<evidence type="ECO:0000313" key="2">
    <source>
        <dbReference type="EMBL" id="EMI17732.1"/>
    </source>
</evidence>
<keyword evidence="2" id="KW-0378">Hydrolase</keyword>
<dbReference type="InterPro" id="IPR052701">
    <property type="entry name" value="GAG_Ulvan_Degrading_Sulfatases"/>
</dbReference>
<dbReference type="InterPro" id="IPR017850">
    <property type="entry name" value="Alkaline_phosphatase_core_sf"/>
</dbReference>
<dbReference type="OrthoDB" id="237120at2"/>
<comment type="caution">
    <text evidence="2">The sequence shown here is derived from an EMBL/GenBank/DDBJ whole genome shotgun (WGS) entry which is preliminary data.</text>
</comment>
<accession>M5RQR9</accession>
<evidence type="ECO:0000313" key="3">
    <source>
        <dbReference type="Proteomes" id="UP000011991"/>
    </source>
</evidence>
<dbReference type="AlphaFoldDB" id="M5RQR9"/>
<keyword evidence="3" id="KW-1185">Reference proteome</keyword>
<dbReference type="EC" id="3.1.6.1" evidence="2"/>
<dbReference type="RefSeq" id="WP_008702924.1">
    <property type="nucleotide sequence ID" value="NZ_ANOG01000760.1"/>
</dbReference>
<organism evidence="2 3">
    <name type="scientific">Rhodopirellula maiorica SM1</name>
    <dbReference type="NCBI Taxonomy" id="1265738"/>
    <lineage>
        <taxon>Bacteria</taxon>
        <taxon>Pseudomonadati</taxon>
        <taxon>Planctomycetota</taxon>
        <taxon>Planctomycetia</taxon>
        <taxon>Pirellulales</taxon>
        <taxon>Pirellulaceae</taxon>
        <taxon>Novipirellula</taxon>
    </lineage>
</organism>
<dbReference type="Pfam" id="PF00884">
    <property type="entry name" value="Sulfatase"/>
    <property type="match status" value="1"/>
</dbReference>
<sequence>MINTKSVRCATAWTLFIWTVAVAVDFTSAARPNLIFILTDDQRYDTLGCTGNTFHQTPNLDRLAADGTLFANATVTSAICTPSRACYFLGQYERKHGVNFNSGTSMKKEAWETSYPMRLRQAGYYTGYVGKNHVPIGQFGYESGVIEEGFDFWYAGHKHLTFYPKGLHEIFRHAKADTQIEIVDEGAQSFLDSQTDYIAGSAAFLKRRPEGKPFCLSIALNLPHDAGTETMEMRANDPELYRTRYRDRIEQVAIPSTYQAKDQITNP</sequence>